<evidence type="ECO:0000256" key="1">
    <source>
        <dbReference type="ARBA" id="ARBA00022857"/>
    </source>
</evidence>
<accession>A0A2S6GPF2</accession>
<keyword evidence="5" id="KW-1185">Reference proteome</keyword>
<evidence type="ECO:0000313" key="5">
    <source>
        <dbReference type="Proteomes" id="UP000239203"/>
    </source>
</evidence>
<dbReference type="Gene3D" id="3.90.180.10">
    <property type="entry name" value="Medium-chain alcohol dehydrogenases, catalytic domain"/>
    <property type="match status" value="1"/>
</dbReference>
<evidence type="ECO:0000259" key="3">
    <source>
        <dbReference type="SMART" id="SM00829"/>
    </source>
</evidence>
<dbReference type="Proteomes" id="UP000239203">
    <property type="component" value="Unassembled WGS sequence"/>
</dbReference>
<dbReference type="Pfam" id="PF08240">
    <property type="entry name" value="ADH_N"/>
    <property type="match status" value="1"/>
</dbReference>
<feature type="domain" description="Enoyl reductase (ER)" evidence="3">
    <location>
        <begin position="10"/>
        <end position="300"/>
    </location>
</feature>
<reference evidence="4 5" key="1">
    <citation type="submission" date="2018-02" db="EMBL/GenBank/DDBJ databases">
        <title>Genomic Encyclopedia of Archaeal and Bacterial Type Strains, Phase II (KMG-II): from individual species to whole genera.</title>
        <authorList>
            <person name="Goeker M."/>
        </authorList>
    </citation>
    <scope>NUCLEOTIDE SEQUENCE [LARGE SCALE GENOMIC DNA]</scope>
    <source>
        <strain evidence="4 5">YU 961-1</strain>
    </source>
</reference>
<dbReference type="SUPFAM" id="SSF50129">
    <property type="entry name" value="GroES-like"/>
    <property type="match status" value="1"/>
</dbReference>
<dbReference type="InterPro" id="IPR011032">
    <property type="entry name" value="GroES-like_sf"/>
</dbReference>
<dbReference type="SMART" id="SM00829">
    <property type="entry name" value="PKS_ER"/>
    <property type="match status" value="1"/>
</dbReference>
<proteinExistence type="predicted"/>
<comment type="caution">
    <text evidence="4">The sequence shown here is derived from an EMBL/GenBank/DDBJ whole genome shotgun (WGS) entry which is preliminary data.</text>
</comment>
<gene>
    <name evidence="4" type="ORF">CLV40_10874</name>
</gene>
<dbReference type="InterPro" id="IPR036291">
    <property type="entry name" value="NAD(P)-bd_dom_sf"/>
</dbReference>
<feature type="region of interest" description="Disordered" evidence="2">
    <location>
        <begin position="284"/>
        <end position="303"/>
    </location>
</feature>
<dbReference type="SUPFAM" id="SSF51735">
    <property type="entry name" value="NAD(P)-binding Rossmann-fold domains"/>
    <property type="match status" value="1"/>
</dbReference>
<dbReference type="InterPro" id="IPR051603">
    <property type="entry name" value="Zinc-ADH_QOR/CCCR"/>
</dbReference>
<dbReference type="PANTHER" id="PTHR44154">
    <property type="entry name" value="QUINONE OXIDOREDUCTASE"/>
    <property type="match status" value="1"/>
</dbReference>
<organism evidence="4 5">
    <name type="scientific">Actinokineospora auranticolor</name>
    <dbReference type="NCBI Taxonomy" id="155976"/>
    <lineage>
        <taxon>Bacteria</taxon>
        <taxon>Bacillati</taxon>
        <taxon>Actinomycetota</taxon>
        <taxon>Actinomycetes</taxon>
        <taxon>Pseudonocardiales</taxon>
        <taxon>Pseudonocardiaceae</taxon>
        <taxon>Actinokineospora</taxon>
    </lineage>
</organism>
<keyword evidence="1" id="KW-0521">NADP</keyword>
<dbReference type="AlphaFoldDB" id="A0A2S6GPF2"/>
<name>A0A2S6GPF2_9PSEU</name>
<dbReference type="PANTHER" id="PTHR44154:SF1">
    <property type="entry name" value="QUINONE OXIDOREDUCTASE"/>
    <property type="match status" value="1"/>
</dbReference>
<dbReference type="InterPro" id="IPR020843">
    <property type="entry name" value="ER"/>
</dbReference>
<evidence type="ECO:0000256" key="2">
    <source>
        <dbReference type="SAM" id="MobiDB-lite"/>
    </source>
</evidence>
<dbReference type="RefSeq" id="WP_104479844.1">
    <property type="nucleotide sequence ID" value="NZ_PTIX01000008.1"/>
</dbReference>
<sequence length="303" mass="31590">MRAMAVRTFGGPEALEAVDLPIPEPGPGQVRVRVRAAGVQPFDTRVRAGWAPPSIRLVPPVVVGNEFAGVVDAHGPGASAFQPGAEVLGFTTLGCYAEYVVVPETQMVAKPPAMPWEVAGGFPANAQGAYQCLSGAGIHEGDTVFVNAAAGALGTFTVQLARAWGASTVIGSASPANQDHLRALGAVPVAYGPGMVDRVRAISDRVDAAVDLHGVDGLRAAVALVADRRRIRTMVDDDAATELGVPLVEPGRSAARLTELCALWEQGRIKVHIRHSYPLDRAADAHRGSETGHGRGKIVLTVD</sequence>
<dbReference type="InterPro" id="IPR013154">
    <property type="entry name" value="ADH-like_N"/>
</dbReference>
<dbReference type="Pfam" id="PF13602">
    <property type="entry name" value="ADH_zinc_N_2"/>
    <property type="match status" value="1"/>
</dbReference>
<dbReference type="GO" id="GO:0016491">
    <property type="term" value="F:oxidoreductase activity"/>
    <property type="evidence" value="ECO:0007669"/>
    <property type="project" value="InterPro"/>
</dbReference>
<dbReference type="CDD" id="cd05289">
    <property type="entry name" value="MDR_like_2"/>
    <property type="match status" value="1"/>
</dbReference>
<dbReference type="Gene3D" id="3.40.50.720">
    <property type="entry name" value="NAD(P)-binding Rossmann-like Domain"/>
    <property type="match status" value="1"/>
</dbReference>
<dbReference type="OrthoDB" id="3727682at2"/>
<evidence type="ECO:0000313" key="4">
    <source>
        <dbReference type="EMBL" id="PPK67077.1"/>
    </source>
</evidence>
<protein>
    <submittedName>
        <fullName evidence="4">NADPH:quinone reductase-like Zn-dependent oxidoreductase</fullName>
    </submittedName>
</protein>
<dbReference type="EMBL" id="PTIX01000008">
    <property type="protein sequence ID" value="PPK67077.1"/>
    <property type="molecule type" value="Genomic_DNA"/>
</dbReference>
<feature type="compositionally biased region" description="Basic and acidic residues" evidence="2">
    <location>
        <begin position="284"/>
        <end position="293"/>
    </location>
</feature>